<dbReference type="PROSITE" id="PS50839">
    <property type="entry name" value="CHASE"/>
    <property type="match status" value="1"/>
</dbReference>
<dbReference type="InterPro" id="IPR042240">
    <property type="entry name" value="CHASE_sf"/>
</dbReference>
<evidence type="ECO:0000256" key="11">
    <source>
        <dbReference type="ARBA" id="ARBA00023012"/>
    </source>
</evidence>
<evidence type="ECO:0000259" key="14">
    <source>
        <dbReference type="PROSITE" id="PS50109"/>
    </source>
</evidence>
<evidence type="ECO:0000259" key="15">
    <source>
        <dbReference type="PROSITE" id="PS50110"/>
    </source>
</evidence>
<evidence type="ECO:0000313" key="19">
    <source>
        <dbReference type="Proteomes" id="UP000326202"/>
    </source>
</evidence>
<dbReference type="GO" id="GO:0000155">
    <property type="term" value="F:phosphorelay sensor kinase activity"/>
    <property type="evidence" value="ECO:0007669"/>
    <property type="project" value="InterPro"/>
</dbReference>
<dbReference type="GO" id="GO:0006355">
    <property type="term" value="P:regulation of DNA-templated transcription"/>
    <property type="evidence" value="ECO:0007669"/>
    <property type="project" value="InterPro"/>
</dbReference>
<dbReference type="InterPro" id="IPR035965">
    <property type="entry name" value="PAS-like_dom_sf"/>
</dbReference>
<dbReference type="SMART" id="SM00387">
    <property type="entry name" value="HATPase_c"/>
    <property type="match status" value="1"/>
</dbReference>
<dbReference type="CDD" id="cd16919">
    <property type="entry name" value="HATPase_CckA-like"/>
    <property type="match status" value="1"/>
</dbReference>
<dbReference type="InterPro" id="IPR001789">
    <property type="entry name" value="Sig_transdc_resp-reg_receiver"/>
</dbReference>
<gene>
    <name evidence="18" type="ORF">FRZ44_21990</name>
</gene>
<keyword evidence="10" id="KW-1133">Transmembrane helix</keyword>
<dbReference type="GO" id="GO:0005524">
    <property type="term" value="F:ATP binding"/>
    <property type="evidence" value="ECO:0007669"/>
    <property type="project" value="UniProtKB-KW"/>
</dbReference>
<dbReference type="PANTHER" id="PTHR43065">
    <property type="entry name" value="SENSOR HISTIDINE KINASE"/>
    <property type="match status" value="1"/>
</dbReference>
<evidence type="ECO:0000256" key="6">
    <source>
        <dbReference type="ARBA" id="ARBA00022692"/>
    </source>
</evidence>
<evidence type="ECO:0000256" key="5">
    <source>
        <dbReference type="ARBA" id="ARBA00022679"/>
    </source>
</evidence>
<dbReference type="Proteomes" id="UP000326202">
    <property type="component" value="Chromosome"/>
</dbReference>
<dbReference type="Pfam" id="PF00989">
    <property type="entry name" value="PAS"/>
    <property type="match status" value="1"/>
</dbReference>
<sequence>MLTVFLGLLASAAGAYLFYDGEGERLHLALDYRAEWRAKDLESKLRAVGSPVGAFATFLATERSDGKPLDGAIFARWASIRGNYIDNKPRAYYWWPYLSAQPGPVEASTPTSDPGFQTPLRYIPGDASDSDRPPALDADAQAAIREVLIRAWFSGAVRVSRPYRGVGWPDERATEIMFAAPVYRGGRVPSTIADRQANIAGVVGASFSLHDVLENAIKGTPRLTEVVYISEQPWPANEARQYFTRFDPATQHFIMEVGTVRPSDLDGMVIAKRVEGPGVNAYLLFQFLPAEVQSNRTPGPWLFLFAGLVLTAAATSYVRRSLRRRDALTVAVSVSDARLRRTHRELEAVIQSSPAAIVCIDNRHAVTVWNMAAERLFGIPAVDAVGKPYSPPATTHDETDAPDLGRAIAEGRMIDGTASLVTHDRRRRDVSVRSATLTSDEDEQPGAVYVVSDVTEVILLEDQLRQAQKMEAVGQLTGGVAHDFNNLLAVVIGNLDLIGAAFSAESRNARLLEGALRAALRGADLTRALLAFARRQPLEPARVDVNQLIGNVCELLEHSLGETIAVERELQADLWPVNIDAVQLESALTNLAINARDAMPSGGRLLIQTRNTRLDKDYASREPGLLAGDYVVIEVTDSGHGMPPDVLAHAAEPFFTTKKEGKGTGLGLAMVYGFVKQSSGHMKIYSEVGRGTTIRLYLPRLSGKFRETGVSAPPPSAVQVHETVLVVEDNLELRRLVVSQLRDLGYRVIEAADGAQALEIANGPEKIDLVFSDVVMSGHVSGLDLVREFRRRRPGAKLLLTSGFPGAMSAKERELEPGFVVPILTKPYRREELARQLRAVLDQAG</sequence>
<keyword evidence="9" id="KW-0067">ATP-binding</keyword>
<evidence type="ECO:0000259" key="16">
    <source>
        <dbReference type="PROSITE" id="PS50112"/>
    </source>
</evidence>
<keyword evidence="19" id="KW-1185">Reference proteome</keyword>
<evidence type="ECO:0000256" key="2">
    <source>
        <dbReference type="ARBA" id="ARBA00004370"/>
    </source>
</evidence>
<name>A0A5J6MHG9_9PROT</name>
<accession>A0A5J6MHG9</accession>
<dbReference type="InterPro" id="IPR036097">
    <property type="entry name" value="HisK_dim/P_sf"/>
</dbReference>
<dbReference type="InterPro" id="IPR011006">
    <property type="entry name" value="CheY-like_superfamily"/>
</dbReference>
<dbReference type="PROSITE" id="PS50112">
    <property type="entry name" value="PAS"/>
    <property type="match status" value="1"/>
</dbReference>
<dbReference type="PANTHER" id="PTHR43065:SF49">
    <property type="entry name" value="HISTIDINE KINASE"/>
    <property type="match status" value="1"/>
</dbReference>
<dbReference type="InterPro" id="IPR003594">
    <property type="entry name" value="HATPase_dom"/>
</dbReference>
<keyword evidence="8" id="KW-0418">Kinase</keyword>
<dbReference type="PRINTS" id="PR00344">
    <property type="entry name" value="BCTRLSENSOR"/>
</dbReference>
<evidence type="ECO:0000256" key="7">
    <source>
        <dbReference type="ARBA" id="ARBA00022741"/>
    </source>
</evidence>
<dbReference type="SMART" id="SM00448">
    <property type="entry name" value="REC"/>
    <property type="match status" value="1"/>
</dbReference>
<dbReference type="InterPro" id="IPR005467">
    <property type="entry name" value="His_kinase_dom"/>
</dbReference>
<dbReference type="SUPFAM" id="SSF52172">
    <property type="entry name" value="CheY-like"/>
    <property type="match status" value="1"/>
</dbReference>
<evidence type="ECO:0000256" key="13">
    <source>
        <dbReference type="PROSITE-ProRule" id="PRU00169"/>
    </source>
</evidence>
<dbReference type="Gene3D" id="3.40.50.2300">
    <property type="match status" value="1"/>
</dbReference>
<organism evidence="18 19">
    <name type="scientific">Hypericibacter terrae</name>
    <dbReference type="NCBI Taxonomy" id="2602015"/>
    <lineage>
        <taxon>Bacteria</taxon>
        <taxon>Pseudomonadati</taxon>
        <taxon>Pseudomonadota</taxon>
        <taxon>Alphaproteobacteria</taxon>
        <taxon>Rhodospirillales</taxon>
        <taxon>Dongiaceae</taxon>
        <taxon>Hypericibacter</taxon>
    </lineage>
</organism>
<dbReference type="InterPro" id="IPR000014">
    <property type="entry name" value="PAS"/>
</dbReference>
<dbReference type="Gene3D" id="3.30.450.20">
    <property type="entry name" value="PAS domain"/>
    <property type="match status" value="1"/>
</dbReference>
<dbReference type="SUPFAM" id="SSF55785">
    <property type="entry name" value="PYP-like sensor domain (PAS domain)"/>
    <property type="match status" value="1"/>
</dbReference>
<dbReference type="SUPFAM" id="SSF55874">
    <property type="entry name" value="ATPase domain of HSP90 chaperone/DNA topoisomerase II/histidine kinase"/>
    <property type="match status" value="1"/>
</dbReference>
<dbReference type="SUPFAM" id="SSF47384">
    <property type="entry name" value="Homodimeric domain of signal transducing histidine kinase"/>
    <property type="match status" value="1"/>
</dbReference>
<dbReference type="EC" id="2.7.13.3" evidence="3"/>
<comment type="subcellular location">
    <subcellularLocation>
        <location evidence="2">Membrane</location>
    </subcellularLocation>
</comment>
<dbReference type="Pfam" id="PF00072">
    <property type="entry name" value="Response_reg"/>
    <property type="match status" value="1"/>
</dbReference>
<dbReference type="Gene3D" id="3.30.565.10">
    <property type="entry name" value="Histidine kinase-like ATPase, C-terminal domain"/>
    <property type="match status" value="1"/>
</dbReference>
<evidence type="ECO:0000256" key="10">
    <source>
        <dbReference type="ARBA" id="ARBA00022989"/>
    </source>
</evidence>
<dbReference type="Pfam" id="PF02518">
    <property type="entry name" value="HATPase_c"/>
    <property type="match status" value="1"/>
</dbReference>
<evidence type="ECO:0000313" key="18">
    <source>
        <dbReference type="EMBL" id="QEX16904.1"/>
    </source>
</evidence>
<feature type="domain" description="Histidine kinase" evidence="14">
    <location>
        <begin position="479"/>
        <end position="702"/>
    </location>
</feature>
<dbReference type="Gene3D" id="3.30.450.350">
    <property type="entry name" value="CHASE domain"/>
    <property type="match status" value="1"/>
</dbReference>
<feature type="modified residue" description="4-aspartylphosphate" evidence="13">
    <location>
        <position position="773"/>
    </location>
</feature>
<dbReference type="AlphaFoldDB" id="A0A5J6MHG9"/>
<keyword evidence="11" id="KW-0902">Two-component regulatory system</keyword>
<dbReference type="PROSITE" id="PS50110">
    <property type="entry name" value="RESPONSE_REGULATORY"/>
    <property type="match status" value="1"/>
</dbReference>
<dbReference type="PROSITE" id="PS50109">
    <property type="entry name" value="HIS_KIN"/>
    <property type="match status" value="1"/>
</dbReference>
<evidence type="ECO:0000256" key="4">
    <source>
        <dbReference type="ARBA" id="ARBA00022553"/>
    </source>
</evidence>
<dbReference type="Pfam" id="PF03924">
    <property type="entry name" value="CHASE"/>
    <property type="match status" value="1"/>
</dbReference>
<evidence type="ECO:0000256" key="1">
    <source>
        <dbReference type="ARBA" id="ARBA00000085"/>
    </source>
</evidence>
<keyword evidence="12" id="KW-0472">Membrane</keyword>
<dbReference type="EMBL" id="CP042906">
    <property type="protein sequence ID" value="QEX16904.1"/>
    <property type="molecule type" value="Genomic_DNA"/>
</dbReference>
<comment type="catalytic activity">
    <reaction evidence="1">
        <text>ATP + protein L-histidine = ADP + protein N-phospho-L-histidine.</text>
        <dbReference type="EC" id="2.7.13.3"/>
    </reaction>
</comment>
<dbReference type="SMART" id="SM00091">
    <property type="entry name" value="PAS"/>
    <property type="match status" value="1"/>
</dbReference>
<dbReference type="GO" id="GO:0016020">
    <property type="term" value="C:membrane"/>
    <property type="evidence" value="ECO:0007669"/>
    <property type="project" value="UniProtKB-SubCell"/>
</dbReference>
<evidence type="ECO:0000259" key="17">
    <source>
        <dbReference type="PROSITE" id="PS50839"/>
    </source>
</evidence>
<proteinExistence type="predicted"/>
<dbReference type="KEGG" id="htq:FRZ44_21990"/>
<reference evidence="18 19" key="1">
    <citation type="submission" date="2019-08" db="EMBL/GenBank/DDBJ databases">
        <title>Hyperibacter terrae gen. nov., sp. nov. and Hyperibacter viscosus sp. nov., two new members in the family Rhodospirillaceae isolated from the rhizosphere of Hypericum perforatum.</title>
        <authorList>
            <person name="Noviana Z."/>
        </authorList>
    </citation>
    <scope>NUCLEOTIDE SEQUENCE [LARGE SCALE GENOMIC DNA]</scope>
    <source>
        <strain evidence="18 19">R5913</strain>
    </source>
</reference>
<evidence type="ECO:0000256" key="9">
    <source>
        <dbReference type="ARBA" id="ARBA00022840"/>
    </source>
</evidence>
<evidence type="ECO:0000256" key="8">
    <source>
        <dbReference type="ARBA" id="ARBA00022777"/>
    </source>
</evidence>
<dbReference type="InterPro" id="IPR006189">
    <property type="entry name" value="CHASE_dom"/>
</dbReference>
<feature type="domain" description="CHASE" evidence="17">
    <location>
        <begin position="116"/>
        <end position="217"/>
    </location>
</feature>
<dbReference type="InterPro" id="IPR003661">
    <property type="entry name" value="HisK_dim/P_dom"/>
</dbReference>
<feature type="domain" description="Response regulatory" evidence="15">
    <location>
        <begin position="723"/>
        <end position="841"/>
    </location>
</feature>
<evidence type="ECO:0000256" key="3">
    <source>
        <dbReference type="ARBA" id="ARBA00012438"/>
    </source>
</evidence>
<protein>
    <recommendedName>
        <fullName evidence="3">histidine kinase</fullName>
        <ecNumber evidence="3">2.7.13.3</ecNumber>
    </recommendedName>
</protein>
<dbReference type="InterPro" id="IPR036890">
    <property type="entry name" value="HATPase_C_sf"/>
</dbReference>
<dbReference type="InterPro" id="IPR013767">
    <property type="entry name" value="PAS_fold"/>
</dbReference>
<keyword evidence="5" id="KW-0808">Transferase</keyword>
<dbReference type="SMART" id="SM00388">
    <property type="entry name" value="HisKA"/>
    <property type="match status" value="1"/>
</dbReference>
<dbReference type="InterPro" id="IPR004358">
    <property type="entry name" value="Sig_transdc_His_kin-like_C"/>
</dbReference>
<evidence type="ECO:0000256" key="12">
    <source>
        <dbReference type="ARBA" id="ARBA00023136"/>
    </source>
</evidence>
<keyword evidence="4 13" id="KW-0597">Phosphoprotein</keyword>
<feature type="domain" description="PAS" evidence="16">
    <location>
        <begin position="342"/>
        <end position="387"/>
    </location>
</feature>
<dbReference type="Gene3D" id="1.10.287.130">
    <property type="match status" value="1"/>
</dbReference>
<keyword evidence="6" id="KW-0812">Transmembrane</keyword>
<dbReference type="NCBIfam" id="TIGR00229">
    <property type="entry name" value="sensory_box"/>
    <property type="match status" value="1"/>
</dbReference>
<keyword evidence="7" id="KW-0547">Nucleotide-binding</keyword>